<dbReference type="Proteomes" id="UP000019141">
    <property type="component" value="Unassembled WGS sequence"/>
</dbReference>
<dbReference type="SUPFAM" id="SSF52540">
    <property type="entry name" value="P-loop containing nucleoside triphosphate hydrolases"/>
    <property type="match status" value="1"/>
</dbReference>
<evidence type="ECO:0000259" key="1">
    <source>
        <dbReference type="Pfam" id="PF01935"/>
    </source>
</evidence>
<dbReference type="AlphaFoldDB" id="W4LWX4"/>
<reference evidence="3 4" key="1">
    <citation type="journal article" date="2014" name="Nature">
        <title>An environmental bacterial taxon with a large and distinct metabolic repertoire.</title>
        <authorList>
            <person name="Wilson M.C."/>
            <person name="Mori T."/>
            <person name="Ruckert C."/>
            <person name="Uria A.R."/>
            <person name="Helf M.J."/>
            <person name="Takada K."/>
            <person name="Gernert C."/>
            <person name="Steffens U.A."/>
            <person name="Heycke N."/>
            <person name="Schmitt S."/>
            <person name="Rinke C."/>
            <person name="Helfrich E.J."/>
            <person name="Brachmann A.O."/>
            <person name="Gurgui C."/>
            <person name="Wakimoto T."/>
            <person name="Kracht M."/>
            <person name="Crusemann M."/>
            <person name="Hentschel U."/>
            <person name="Abe I."/>
            <person name="Matsunaga S."/>
            <person name="Kalinowski J."/>
            <person name="Takeyama H."/>
            <person name="Piel J."/>
        </authorList>
    </citation>
    <scope>NUCLEOTIDE SEQUENCE [LARGE SCALE GENOMIC DNA]</scope>
    <source>
        <strain evidence="4">TSY1</strain>
    </source>
</reference>
<protein>
    <submittedName>
        <fullName evidence="3">Uncharacterized protein</fullName>
    </submittedName>
</protein>
<feature type="domain" description="Helicase HerA central" evidence="1">
    <location>
        <begin position="144"/>
        <end position="380"/>
    </location>
</feature>
<accession>W4LWX4</accession>
<evidence type="ECO:0000313" key="3">
    <source>
        <dbReference type="EMBL" id="ETX02420.1"/>
    </source>
</evidence>
<evidence type="ECO:0000259" key="2">
    <source>
        <dbReference type="Pfam" id="PF09378"/>
    </source>
</evidence>
<dbReference type="PATRIC" id="fig|1429438.4.peg.877"/>
<sequence length="548" mass="61634">MQELRRRVGVVVNGSLVAGLEMKLDEWYSVEDIRAGKFVVIEGEKSRFFCMVTDVRLDATNPQVLADPPSEEDDLIRQVLHGSATYGTVCLRPLLMMDKDEVVAGQGDPHLVKTIPVHFSVVCEAEEEDVNQVFGSEEMGTQFFHIGRPLDMETPICMDLESFVERSNGIFGKTGTGKTFLTRLVLSGLIHSNRAVNLIYDMHSEYGWQATQESGNGRGSFVKGLKQLFGSRVAIFTLDPESARRRGIQSDFNVKIPYNQITVEDIASLADELNLNPTAVESAYLIVNRFGREWLSELLKQDPKDIKDFAEHVGAHPESISALHRKLKRLEKFDFLQERVSEDTVYKILEFVDKGVHIVLEFGQQSSFLCYMLVSNILTRRLHDQYVMKTERFLSTGKPQDKPKQLIITIEEAHKFLNPTAARQTIFGTIAREMRKYFVSLLIVDQRPSSIDDEVLSQVGTRITALLSDEKDINAVLTGVSNANWLRSVLASLDSKQQALLMGHAVPMPVVIRTRDYDHVFYSAMGAVEGEALVQKAQSNIADLFGDR</sequence>
<evidence type="ECO:0000313" key="4">
    <source>
        <dbReference type="Proteomes" id="UP000019141"/>
    </source>
</evidence>
<dbReference type="PANTHER" id="PTHR42957:SF1">
    <property type="entry name" value="HELICASE MJ1565-RELATED"/>
    <property type="match status" value="1"/>
</dbReference>
<name>W4LWX4_ENTF1</name>
<dbReference type="HOGENOM" id="CLU_513616_0_0_7"/>
<dbReference type="InterPro" id="IPR018538">
    <property type="entry name" value="HerA_barrel_dom"/>
</dbReference>
<dbReference type="InterPro" id="IPR008571">
    <property type="entry name" value="HerA-like"/>
</dbReference>
<dbReference type="Gene3D" id="3.40.50.300">
    <property type="entry name" value="P-loop containing nucleotide triphosphate hydrolases"/>
    <property type="match status" value="2"/>
</dbReference>
<keyword evidence="4" id="KW-1185">Reference proteome</keyword>
<dbReference type="InterPro" id="IPR027417">
    <property type="entry name" value="P-loop_NTPase"/>
</dbReference>
<dbReference type="InterPro" id="IPR002789">
    <property type="entry name" value="HerA_central"/>
</dbReference>
<comment type="caution">
    <text evidence="3">The sequence shown here is derived from an EMBL/GenBank/DDBJ whole genome shotgun (WGS) entry which is preliminary data.</text>
</comment>
<feature type="domain" description="Helicase HerA barrel" evidence="2">
    <location>
        <begin position="11"/>
        <end position="79"/>
    </location>
</feature>
<dbReference type="Pfam" id="PF09378">
    <property type="entry name" value="HAS-barrel"/>
    <property type="match status" value="1"/>
</dbReference>
<dbReference type="EMBL" id="AZHW01000145">
    <property type="protein sequence ID" value="ETX02420.1"/>
    <property type="molecule type" value="Genomic_DNA"/>
</dbReference>
<gene>
    <name evidence="3" type="ORF">ETSY1_03620</name>
</gene>
<proteinExistence type="predicted"/>
<dbReference type="Pfam" id="PF01935">
    <property type="entry name" value="DUF87"/>
    <property type="match status" value="1"/>
</dbReference>
<organism evidence="3 4">
    <name type="scientific">Entotheonella factor</name>
    <dbReference type="NCBI Taxonomy" id="1429438"/>
    <lineage>
        <taxon>Bacteria</taxon>
        <taxon>Pseudomonadati</taxon>
        <taxon>Nitrospinota/Tectimicrobiota group</taxon>
        <taxon>Candidatus Tectimicrobiota</taxon>
        <taxon>Candidatus Entotheonellia</taxon>
        <taxon>Candidatus Entotheonellales</taxon>
        <taxon>Candidatus Entotheonellaceae</taxon>
        <taxon>Candidatus Entotheonella</taxon>
    </lineage>
</organism>
<dbReference type="PANTHER" id="PTHR42957">
    <property type="entry name" value="HELICASE MJ1565-RELATED"/>
    <property type="match status" value="1"/>
</dbReference>